<name>A0A5K7NI51_9CAUD</name>
<dbReference type="GO" id="GO:0008270">
    <property type="term" value="F:zinc ion binding"/>
    <property type="evidence" value="ECO:0007669"/>
    <property type="project" value="InterPro"/>
</dbReference>
<gene>
    <name evidence="3" type="primary">56</name>
    <name evidence="3" type="ORF">SEA_SPARTOI_56</name>
</gene>
<dbReference type="GO" id="GO:0004519">
    <property type="term" value="F:endonuclease activity"/>
    <property type="evidence" value="ECO:0007669"/>
    <property type="project" value="UniProtKB-KW"/>
</dbReference>
<evidence type="ECO:0000256" key="1">
    <source>
        <dbReference type="SAM" id="MobiDB-lite"/>
    </source>
</evidence>
<dbReference type="InterPro" id="IPR003615">
    <property type="entry name" value="HNH_nuc"/>
</dbReference>
<dbReference type="RefSeq" id="YP_010755532.1">
    <property type="nucleotide sequence ID" value="NC_073471.1"/>
</dbReference>
<dbReference type="Proteomes" id="UP000325457">
    <property type="component" value="Segment"/>
</dbReference>
<keyword evidence="4" id="KW-1185">Reference proteome</keyword>
<feature type="compositionally biased region" description="Basic and acidic residues" evidence="1">
    <location>
        <begin position="49"/>
        <end position="61"/>
    </location>
</feature>
<keyword evidence="3" id="KW-0255">Endonuclease</keyword>
<evidence type="ECO:0000259" key="2">
    <source>
        <dbReference type="SMART" id="SM00507"/>
    </source>
</evidence>
<dbReference type="GO" id="GO:0003676">
    <property type="term" value="F:nucleic acid binding"/>
    <property type="evidence" value="ECO:0007669"/>
    <property type="project" value="InterPro"/>
</dbReference>
<dbReference type="SMART" id="SM00507">
    <property type="entry name" value="HNHc"/>
    <property type="match status" value="1"/>
</dbReference>
<dbReference type="Pfam" id="PF01844">
    <property type="entry name" value="HNH"/>
    <property type="match status" value="1"/>
</dbReference>
<organism evidence="3 4">
    <name type="scientific">Rothia phage Spartoi</name>
    <dbReference type="NCBI Taxonomy" id="2483661"/>
    <lineage>
        <taxon>Viruses</taxon>
        <taxon>Duplodnaviria</taxon>
        <taxon>Heunggongvirae</taxon>
        <taxon>Uroviricota</taxon>
        <taxon>Caudoviricetes</taxon>
        <taxon>Spartoivirus</taxon>
        <taxon>Spartoivirus spartoi</taxon>
    </lineage>
</organism>
<reference evidence="3 4" key="1">
    <citation type="submission" date="2018-10" db="EMBL/GenBank/DDBJ databases">
        <authorList>
            <person name="Smith K."/>
            <person name="Ring A."/>
            <person name="Cross T."/>
            <person name="Beshay M."/>
            <person name="Miah F."/>
            <person name="Nowoslaski J."/>
            <person name="Mia S."/>
            <person name="Micha L."/>
            <person name="Baxter C."/>
            <person name="Ahmad Z."/>
            <person name="Sunnen C.N."/>
            <person name="Janetopoulos C."/>
            <person name="Garlena R.A."/>
            <person name="Russell D.A."/>
            <person name="Pope W.H."/>
            <person name="Jacobs-Sera D."/>
            <person name="Hatfull G.F."/>
        </authorList>
    </citation>
    <scope>NUCLEOTIDE SEQUENCE [LARGE SCALE GENOMIC DNA]</scope>
</reference>
<keyword evidence="3" id="KW-0540">Nuclease</keyword>
<accession>A0A5K7NI51</accession>
<evidence type="ECO:0000313" key="3">
    <source>
        <dbReference type="EMBL" id="AZF88237.1"/>
    </source>
</evidence>
<dbReference type="EMBL" id="MK061416">
    <property type="protein sequence ID" value="AZF88237.1"/>
    <property type="molecule type" value="Genomic_DNA"/>
</dbReference>
<protein>
    <submittedName>
        <fullName evidence="3">HNH endonuclease</fullName>
    </submittedName>
</protein>
<feature type="domain" description="HNH nuclease" evidence="2">
    <location>
        <begin position="17"/>
        <end position="76"/>
    </location>
</feature>
<dbReference type="CDD" id="cd00085">
    <property type="entry name" value="HNHc"/>
    <property type="match status" value="1"/>
</dbReference>
<evidence type="ECO:0000313" key="4">
    <source>
        <dbReference type="Proteomes" id="UP000325457"/>
    </source>
</evidence>
<keyword evidence="3" id="KW-0378">Hydrolase</keyword>
<feature type="region of interest" description="Disordered" evidence="1">
    <location>
        <begin position="39"/>
        <end position="61"/>
    </location>
</feature>
<dbReference type="GeneID" id="80020188"/>
<dbReference type="InterPro" id="IPR002711">
    <property type="entry name" value="HNH"/>
</dbReference>
<sequence>MATSRTGTTKWKALRAKAIAEALANDQYTCPRCGVALDYSRSQQPNSPEPDHIQEHANGGKDSLDNIRIICRRCNQQLGGKLGGKRAQERIKTLRIAQPIKLKTKGKW</sequence>
<dbReference type="Gene3D" id="1.10.30.50">
    <property type="match status" value="1"/>
</dbReference>
<proteinExistence type="predicted"/>
<dbReference type="KEGG" id="vg:80020188"/>